<gene>
    <name evidence="2" type="ORF">EV668_2124</name>
</gene>
<keyword evidence="3" id="KW-1185">Reference proteome</keyword>
<name>A0A4R7C883_9HYPH</name>
<feature type="region of interest" description="Disordered" evidence="1">
    <location>
        <begin position="1"/>
        <end position="24"/>
    </location>
</feature>
<protein>
    <submittedName>
        <fullName evidence="2">Uncharacterized protein</fullName>
    </submittedName>
</protein>
<evidence type="ECO:0000313" key="3">
    <source>
        <dbReference type="Proteomes" id="UP000295122"/>
    </source>
</evidence>
<dbReference type="Proteomes" id="UP000295122">
    <property type="component" value="Unassembled WGS sequence"/>
</dbReference>
<evidence type="ECO:0000256" key="1">
    <source>
        <dbReference type="SAM" id="MobiDB-lite"/>
    </source>
</evidence>
<dbReference type="RefSeq" id="WP_133769692.1">
    <property type="nucleotide sequence ID" value="NZ_SNZR01000011.1"/>
</dbReference>
<proteinExistence type="predicted"/>
<comment type="caution">
    <text evidence="2">The sequence shown here is derived from an EMBL/GenBank/DDBJ whole genome shotgun (WGS) entry which is preliminary data.</text>
</comment>
<dbReference type="AlphaFoldDB" id="A0A4R7C883"/>
<organism evidence="2 3">
    <name type="scientific">Enterovirga rhinocerotis</name>
    <dbReference type="NCBI Taxonomy" id="1339210"/>
    <lineage>
        <taxon>Bacteria</taxon>
        <taxon>Pseudomonadati</taxon>
        <taxon>Pseudomonadota</taxon>
        <taxon>Alphaproteobacteria</taxon>
        <taxon>Hyphomicrobiales</taxon>
        <taxon>Methylobacteriaceae</taxon>
        <taxon>Enterovirga</taxon>
    </lineage>
</organism>
<reference evidence="2 3" key="1">
    <citation type="submission" date="2019-03" db="EMBL/GenBank/DDBJ databases">
        <title>Genomic Encyclopedia of Type Strains, Phase IV (KMG-IV): sequencing the most valuable type-strain genomes for metagenomic binning, comparative biology and taxonomic classification.</title>
        <authorList>
            <person name="Goeker M."/>
        </authorList>
    </citation>
    <scope>NUCLEOTIDE SEQUENCE [LARGE SCALE GENOMIC DNA]</scope>
    <source>
        <strain evidence="2 3">DSM 25903</strain>
    </source>
</reference>
<evidence type="ECO:0000313" key="2">
    <source>
        <dbReference type="EMBL" id="TDR94834.1"/>
    </source>
</evidence>
<dbReference type="EMBL" id="SNZR01000011">
    <property type="protein sequence ID" value="TDR94834.1"/>
    <property type="molecule type" value="Genomic_DNA"/>
</dbReference>
<sequence length="90" mass="9732">MADDTDDDRPRGPEPVEIPLDGPGPFQLPICTDLKDIGLGESLAVLRFETIDHQRVDIPIPIGMLVEIGEACDEALQHAIKSRDGGTTVQ</sequence>
<accession>A0A4R7C883</accession>